<proteinExistence type="predicted"/>
<protein>
    <recommendedName>
        <fullName evidence="3">Transposase</fullName>
    </recommendedName>
</protein>
<organism evidence="1 2">
    <name type="scientific">Hohenbuehelia grisea</name>
    <dbReference type="NCBI Taxonomy" id="104357"/>
    <lineage>
        <taxon>Eukaryota</taxon>
        <taxon>Fungi</taxon>
        <taxon>Dikarya</taxon>
        <taxon>Basidiomycota</taxon>
        <taxon>Agaricomycotina</taxon>
        <taxon>Agaricomycetes</taxon>
        <taxon>Agaricomycetidae</taxon>
        <taxon>Agaricales</taxon>
        <taxon>Pleurotineae</taxon>
        <taxon>Pleurotaceae</taxon>
        <taxon>Hohenbuehelia</taxon>
    </lineage>
</organism>
<keyword evidence="2" id="KW-1185">Reference proteome</keyword>
<name>A0ABR3IYJ5_9AGAR</name>
<evidence type="ECO:0000313" key="2">
    <source>
        <dbReference type="Proteomes" id="UP001556367"/>
    </source>
</evidence>
<comment type="caution">
    <text evidence="1">The sequence shown here is derived from an EMBL/GenBank/DDBJ whole genome shotgun (WGS) entry which is preliminary data.</text>
</comment>
<sequence length="197" mass="22430">MDFNHGPWPEYIMRSFFIAGSSSATSESPFYGFWNRFLNSLFPFDTSFEVQPQYHPSSTSRDAYDFVVTLTIFIHSTPVFIVQVKPPSDFRFPSKRAGADIQLRERFLDSSPDLKIPVLHAVSAFGTKLAFYKYNKATRITEPAKIQSHPEFTTETAPPEWWCWDLLDAQGAAKFQEVVDDVKAMCSNLSIEDLGHA</sequence>
<gene>
    <name evidence="1" type="ORF">HGRIS_011013</name>
</gene>
<dbReference type="Proteomes" id="UP001556367">
    <property type="component" value="Unassembled WGS sequence"/>
</dbReference>
<reference evidence="2" key="1">
    <citation type="submission" date="2024-06" db="EMBL/GenBank/DDBJ databases">
        <title>Multi-omics analyses provide insights into the biosynthesis of the anticancer antibiotic pleurotin in Hohenbuehelia grisea.</title>
        <authorList>
            <person name="Weaver J.A."/>
            <person name="Alberti F."/>
        </authorList>
    </citation>
    <scope>NUCLEOTIDE SEQUENCE [LARGE SCALE GENOMIC DNA]</scope>
    <source>
        <strain evidence="2">T-177</strain>
    </source>
</reference>
<evidence type="ECO:0008006" key="3">
    <source>
        <dbReference type="Google" id="ProtNLM"/>
    </source>
</evidence>
<accession>A0ABR3IYJ5</accession>
<dbReference type="EMBL" id="JASNQZ010000014">
    <property type="protein sequence ID" value="KAL0948436.1"/>
    <property type="molecule type" value="Genomic_DNA"/>
</dbReference>
<evidence type="ECO:0000313" key="1">
    <source>
        <dbReference type="EMBL" id="KAL0948436.1"/>
    </source>
</evidence>